<dbReference type="SMART" id="SM00248">
    <property type="entry name" value="ANK"/>
    <property type="match status" value="2"/>
</dbReference>
<dbReference type="EMBL" id="CAJOBQ010000454">
    <property type="protein sequence ID" value="CAF4358753.1"/>
    <property type="molecule type" value="Genomic_DNA"/>
</dbReference>
<name>A0A820LK81_9BILA</name>
<evidence type="ECO:0000256" key="6">
    <source>
        <dbReference type="PROSITE-ProRule" id="PRU00782"/>
    </source>
</evidence>
<dbReference type="GO" id="GO:0016459">
    <property type="term" value="C:myosin complex"/>
    <property type="evidence" value="ECO:0007669"/>
    <property type="project" value="UniProtKB-KW"/>
</dbReference>
<feature type="region of interest" description="Disordered" evidence="7">
    <location>
        <begin position="1733"/>
        <end position="1762"/>
    </location>
</feature>
<feature type="compositionally biased region" description="Polar residues" evidence="7">
    <location>
        <begin position="1584"/>
        <end position="1594"/>
    </location>
</feature>
<keyword evidence="2 6" id="KW-0067">ATP-binding</keyword>
<dbReference type="GO" id="GO:0003774">
    <property type="term" value="F:cytoskeletal motor activity"/>
    <property type="evidence" value="ECO:0007669"/>
    <property type="project" value="UniProtKB-UniRule"/>
</dbReference>
<dbReference type="InterPro" id="IPR036770">
    <property type="entry name" value="Ankyrin_rpt-contain_sf"/>
</dbReference>
<dbReference type="Gene3D" id="3.40.850.10">
    <property type="entry name" value="Kinesin motor domain"/>
    <property type="match status" value="1"/>
</dbReference>
<comment type="similarity">
    <text evidence="6">Belongs to the TRAFAC class myosin-kinesin ATPase superfamily. Myosin family.</text>
</comment>
<feature type="compositionally biased region" description="Acidic residues" evidence="7">
    <location>
        <begin position="169"/>
        <end position="191"/>
    </location>
</feature>
<feature type="compositionally biased region" description="Low complexity" evidence="7">
    <location>
        <begin position="1169"/>
        <end position="1181"/>
    </location>
</feature>
<dbReference type="GO" id="GO:0005524">
    <property type="term" value="F:ATP binding"/>
    <property type="evidence" value="ECO:0007669"/>
    <property type="project" value="UniProtKB-UniRule"/>
</dbReference>
<dbReference type="PANTHER" id="PTHR47335:SF1">
    <property type="entry name" value="UNCONVENTIONAL MYOSIN-XVI"/>
    <property type="match status" value="1"/>
</dbReference>
<protein>
    <recommendedName>
        <fullName evidence="8">Myosin motor domain-containing protein</fullName>
    </recommendedName>
</protein>
<evidence type="ECO:0000256" key="1">
    <source>
        <dbReference type="ARBA" id="ARBA00022741"/>
    </source>
</evidence>
<comment type="caution">
    <text evidence="9">The sequence shown here is derived from an EMBL/GenBank/DDBJ whole genome shotgun (WGS) entry which is preliminary data.</text>
</comment>
<feature type="region of interest" description="Disordered" evidence="7">
    <location>
        <begin position="163"/>
        <end position="193"/>
    </location>
</feature>
<sequence>MDSQITVKCGKKCKIDNEQHMIQKNGSMKDNNTDVCHDHFRIDKEQSMLSDCQKLLERNEPLDKPDKYGITLLHIAAAKAYSSVVHFLLQHYVNADQVDDTGATALHLSAKHEHGVIVKLLLDAHANPTVCDRFGRKPSEVCLSNSFIRALLVKAEVKFEEKRKRAEQSDDSLEEEHDETIDSLSDDDNHDDDLQVLFKPIPQRRSMIISPILNNDNDDSSTTKMMNIFDEKLNNHTNDDRNNVNYHLPNIVPYDHKRSSEKLPNDHLKQSLPTKLPNDDLALLPEISEQSLLYDLEIRYRQGQIYTYIGDILIALNPFDHLPIYGRQISELYKNTESIVSLPSHIYGCAERLYRNMLREKTSQCVVISGLSGSGKTESCKYIVQHILSRSLSVETLLNMKINQVNSLMEAFGNAKTYINNNSSRFGKYLEIHFAPTGNVLGANLKEYLLEKSRVISHNNDEGNFHIFYYLFAGLSHDMLVRNGLRVPSEHRYMSHNIELAQLDSARQVEYRKKFQMVKQSLITIGFSAEDVQSIFTILSAILHVGDVIFVPHGSNDGVRVKNNGTIDKIAELLQLSSMELSSALVTELQVTRGEQIFRERNIIQASECRDAFAKALYGRLFSWIVNGINSYLQPVEDEGSSAHTIAVLDIFGFENFKSNSFEQLCINVTNEHMQRFLNQHIYDLEISDCQHEGIDTIDINYADNHLVIETFFNKHSGILAILDEESRFPQATDQTLATKLHHGPGVQFRDIYSVPKDGGTTFTIRHYAAPVVYNMVGLLEKNRDFLPNSIVFVARTSNNLIIQELFRMNLNEKGVLPASPSLRNHQHHPNTFHANRDIKRNDVSFNHGVKHSSHLQQPSRTLPEKSNGNTFERTGGTAMRTVAFHFKHSLSELIEKMTLCQCHFVRCIKPNELRDKTTSLTVPCVTRQLRYSGVLQMCEIRKKGYPLRIQFDEFLHRYNALVLCLLPITTDDRSKELSLSSLTYSRDRAIECLKRAGIDNYKVGRTKLLFRYWHSDQLHNLAVQYEKKVNVCQKVLRGWLARRKYSRLREVHQLQLVFIRKFCDDIALTGQLYKTKMDNHCQYDKKRKLKQNVQPKANDADEEQIEKTMNYFDSLIDPYLSDQETNAENKSRKSLTTSTNIPQVKPISHTNGTTSVQHVKQEFDGNVSSNTSSSTSSTSSQKVPQRPVDIHASHFHQFQNIRCRFEQMTSGVTNASTNNVRRYTSENNLNEISSSSKPLLQPKVPRLVSVQTTATATSTEDLSNIPSWKKLSPQARLSALLDKTNHTSSLSSNGTSASLIDLTSIDKLSTNKQFQPAPTARPRFRFVPSSDQNSVLKEEPEPEQPSTQSNISYDNYNIKSLSPNRTSINNHNNQQQQISGAKQPNNLIKPSVIHPSQMSRSTVFTQSDINIHQQNGNSAFKPHISQQTKLMKSSIQLSSNQINGNNFHHPIAATQNIIHPLGITNSNGMIYKNQQPPPVPNIKRTESVHKPGVHVGITNPSGPSSANGLIMRQHQHQHQQTIPQFHQSMLNLSSIGASETTNLNQPPMDMFGSRVSLHSSSSNFMKHPAYAQQQQQQQQQQQPPNKTNGHPQYNNNHNSHHHPPPPNSSAFRPPPAIVEDPILRWIQQVNNSSNVNSLTSNGGGNRSQQQNFTYVPYVSTGSTVQPTMVNGSDHLHRQQQLQQPYLNQVNVHKHHVPQHTVPVQAGYLASPPVSRNGISPSLTANIYHFNHHNSQQIPPSSGGGQSRPHSQRQDVTVTTYL</sequence>
<evidence type="ECO:0000256" key="4">
    <source>
        <dbReference type="ARBA" id="ARBA00023175"/>
    </source>
</evidence>
<feature type="repeat" description="ANK" evidence="5">
    <location>
        <begin position="101"/>
        <end position="133"/>
    </location>
</feature>
<evidence type="ECO:0000256" key="3">
    <source>
        <dbReference type="ARBA" id="ARBA00023123"/>
    </source>
</evidence>
<keyword evidence="5" id="KW-0040">ANK repeat</keyword>
<keyword evidence="3 6" id="KW-0518">Myosin</keyword>
<dbReference type="Gene3D" id="1.20.5.4820">
    <property type="match status" value="1"/>
</dbReference>
<feature type="region of interest" description="Disordered" evidence="7">
    <location>
        <begin position="850"/>
        <end position="870"/>
    </location>
</feature>
<evidence type="ECO:0000256" key="2">
    <source>
        <dbReference type="ARBA" id="ARBA00022840"/>
    </source>
</evidence>
<accession>A0A820LK81</accession>
<dbReference type="InterPro" id="IPR052838">
    <property type="entry name" value="Myosin-XVI"/>
</dbReference>
<dbReference type="SMART" id="SM00242">
    <property type="entry name" value="MYSc"/>
    <property type="match status" value="1"/>
</dbReference>
<dbReference type="PROSITE" id="PS51456">
    <property type="entry name" value="MYOSIN_MOTOR"/>
    <property type="match status" value="1"/>
</dbReference>
<dbReference type="Proteomes" id="UP000663862">
    <property type="component" value="Unassembled WGS sequence"/>
</dbReference>
<reference evidence="9" key="1">
    <citation type="submission" date="2021-02" db="EMBL/GenBank/DDBJ databases">
        <authorList>
            <person name="Nowell W R."/>
        </authorList>
    </citation>
    <scope>NUCLEOTIDE SEQUENCE</scope>
</reference>
<feature type="compositionally biased region" description="Polar residues" evidence="7">
    <location>
        <begin position="855"/>
        <end position="870"/>
    </location>
</feature>
<evidence type="ECO:0000313" key="9">
    <source>
        <dbReference type="EMBL" id="CAF4358753.1"/>
    </source>
</evidence>
<proteinExistence type="inferred from homology"/>
<dbReference type="PROSITE" id="PS50088">
    <property type="entry name" value="ANK_REPEAT"/>
    <property type="match status" value="2"/>
</dbReference>
<feature type="region of interest" description="Disordered" evidence="7">
    <location>
        <begin position="1126"/>
        <end position="1186"/>
    </location>
</feature>
<keyword evidence="1 6" id="KW-0547">Nucleotide-binding</keyword>
<dbReference type="PANTHER" id="PTHR47335">
    <property type="entry name" value="UNCONVENTIONAL MYOSIN-XVI"/>
    <property type="match status" value="1"/>
</dbReference>
<feature type="repeat" description="ANK" evidence="5">
    <location>
        <begin position="68"/>
        <end position="100"/>
    </location>
</feature>
<evidence type="ECO:0000259" key="8">
    <source>
        <dbReference type="PROSITE" id="PS51456"/>
    </source>
</evidence>
<dbReference type="InterPro" id="IPR036961">
    <property type="entry name" value="Kinesin_motor_dom_sf"/>
</dbReference>
<dbReference type="Pfam" id="PF12796">
    <property type="entry name" value="Ank_2"/>
    <property type="match status" value="1"/>
</dbReference>
<dbReference type="PRINTS" id="PR00193">
    <property type="entry name" value="MYOSINHEAVY"/>
</dbReference>
<feature type="compositionally biased region" description="Polar residues" evidence="7">
    <location>
        <begin position="1347"/>
        <end position="1369"/>
    </location>
</feature>
<evidence type="ECO:0000256" key="7">
    <source>
        <dbReference type="SAM" id="MobiDB-lite"/>
    </source>
</evidence>
<dbReference type="PROSITE" id="PS50297">
    <property type="entry name" value="ANK_REP_REGION"/>
    <property type="match status" value="2"/>
</dbReference>
<dbReference type="InterPro" id="IPR002110">
    <property type="entry name" value="Ankyrin_rpt"/>
</dbReference>
<feature type="compositionally biased region" description="Pro residues" evidence="7">
    <location>
        <begin position="1605"/>
        <end position="1616"/>
    </location>
</feature>
<keyword evidence="4 6" id="KW-0505">Motor protein</keyword>
<feature type="compositionally biased region" description="Polar residues" evidence="7">
    <location>
        <begin position="1126"/>
        <end position="1159"/>
    </location>
</feature>
<dbReference type="SUPFAM" id="SSF52540">
    <property type="entry name" value="P-loop containing nucleoside triphosphate hydrolases"/>
    <property type="match status" value="1"/>
</dbReference>
<dbReference type="CDD" id="cd00124">
    <property type="entry name" value="MYSc"/>
    <property type="match status" value="1"/>
</dbReference>
<evidence type="ECO:0000313" key="10">
    <source>
        <dbReference type="Proteomes" id="UP000663862"/>
    </source>
</evidence>
<dbReference type="PROSITE" id="PS50096">
    <property type="entry name" value="IQ"/>
    <property type="match status" value="1"/>
</dbReference>
<feature type="domain" description="Myosin motor" evidence="8">
    <location>
        <begin position="276"/>
        <end position="1027"/>
    </location>
</feature>
<feature type="binding site" evidence="6">
    <location>
        <begin position="370"/>
        <end position="377"/>
    </location>
    <ligand>
        <name>ATP</name>
        <dbReference type="ChEBI" id="CHEBI:30616"/>
    </ligand>
</feature>
<keyword evidence="6" id="KW-0009">Actin-binding</keyword>
<organism evidence="9 10">
    <name type="scientific">Rotaria socialis</name>
    <dbReference type="NCBI Taxonomy" id="392032"/>
    <lineage>
        <taxon>Eukaryota</taxon>
        <taxon>Metazoa</taxon>
        <taxon>Spiralia</taxon>
        <taxon>Gnathifera</taxon>
        <taxon>Rotifera</taxon>
        <taxon>Eurotatoria</taxon>
        <taxon>Bdelloidea</taxon>
        <taxon>Philodinida</taxon>
        <taxon>Philodinidae</taxon>
        <taxon>Rotaria</taxon>
    </lineage>
</organism>
<feature type="region of interest" description="Disordered" evidence="7">
    <location>
        <begin position="1539"/>
        <end position="1616"/>
    </location>
</feature>
<dbReference type="SUPFAM" id="SSF48403">
    <property type="entry name" value="Ankyrin repeat"/>
    <property type="match status" value="1"/>
</dbReference>
<comment type="caution">
    <text evidence="6">Lacks conserved residue(s) required for the propagation of feature annotation.</text>
</comment>
<dbReference type="Pfam" id="PF00063">
    <property type="entry name" value="Myosin_head"/>
    <property type="match status" value="1"/>
</dbReference>
<dbReference type="InterPro" id="IPR001609">
    <property type="entry name" value="Myosin_head_motor_dom-like"/>
</dbReference>
<dbReference type="InterPro" id="IPR027417">
    <property type="entry name" value="P-loop_NTPase"/>
</dbReference>
<dbReference type="Gene3D" id="1.20.58.530">
    <property type="match status" value="1"/>
</dbReference>
<dbReference type="Gene3D" id="1.10.10.820">
    <property type="match status" value="1"/>
</dbReference>
<dbReference type="Gene3D" id="1.25.40.20">
    <property type="entry name" value="Ankyrin repeat-containing domain"/>
    <property type="match status" value="1"/>
</dbReference>
<evidence type="ECO:0000256" key="5">
    <source>
        <dbReference type="PROSITE-ProRule" id="PRU00023"/>
    </source>
</evidence>
<gene>
    <name evidence="9" type="ORF">TSG867_LOCUS10058</name>
</gene>
<dbReference type="Gene3D" id="1.20.120.720">
    <property type="entry name" value="Myosin VI head, motor domain, U50 subdomain"/>
    <property type="match status" value="1"/>
</dbReference>
<dbReference type="GO" id="GO:0003779">
    <property type="term" value="F:actin binding"/>
    <property type="evidence" value="ECO:0007669"/>
    <property type="project" value="UniProtKB-KW"/>
</dbReference>
<feature type="compositionally biased region" description="Low complexity" evidence="7">
    <location>
        <begin position="1573"/>
        <end position="1583"/>
    </location>
</feature>
<feature type="region of interest" description="Disordered" evidence="7">
    <location>
        <begin position="1312"/>
        <end position="1387"/>
    </location>
</feature>